<accession>A0ABU0T8N5</accession>
<keyword evidence="3" id="KW-1185">Reference proteome</keyword>
<protein>
    <submittedName>
        <fullName evidence="2">Uncharacterized protein</fullName>
    </submittedName>
</protein>
<feature type="compositionally biased region" description="Low complexity" evidence="1">
    <location>
        <begin position="8"/>
        <end position="17"/>
    </location>
</feature>
<proteinExistence type="predicted"/>
<feature type="region of interest" description="Disordered" evidence="1">
    <location>
        <begin position="1"/>
        <end position="28"/>
    </location>
</feature>
<dbReference type="EMBL" id="JAUSZI010000002">
    <property type="protein sequence ID" value="MDQ1031346.1"/>
    <property type="molecule type" value="Genomic_DNA"/>
</dbReference>
<name>A0ABU0T8N5_9ACTN</name>
<organism evidence="2 3">
    <name type="scientific">Streptomyces umbrinus</name>
    <dbReference type="NCBI Taxonomy" id="67370"/>
    <lineage>
        <taxon>Bacteria</taxon>
        <taxon>Bacillati</taxon>
        <taxon>Actinomycetota</taxon>
        <taxon>Actinomycetes</taxon>
        <taxon>Kitasatosporales</taxon>
        <taxon>Streptomycetaceae</taxon>
        <taxon>Streptomyces</taxon>
        <taxon>Streptomyces phaeochromogenes group</taxon>
    </lineage>
</organism>
<reference evidence="2 3" key="1">
    <citation type="submission" date="2023-07" db="EMBL/GenBank/DDBJ databases">
        <title>Comparative genomics of wheat-associated soil bacteria to identify genetic determinants of phenazine resistance.</title>
        <authorList>
            <person name="Mouncey N."/>
        </authorList>
    </citation>
    <scope>NUCLEOTIDE SEQUENCE [LARGE SCALE GENOMIC DNA]</scope>
    <source>
        <strain evidence="2 3">V2I4</strain>
    </source>
</reference>
<dbReference type="Proteomes" id="UP001230328">
    <property type="component" value="Unassembled WGS sequence"/>
</dbReference>
<evidence type="ECO:0000313" key="3">
    <source>
        <dbReference type="Proteomes" id="UP001230328"/>
    </source>
</evidence>
<evidence type="ECO:0000313" key="2">
    <source>
        <dbReference type="EMBL" id="MDQ1031346.1"/>
    </source>
</evidence>
<dbReference type="RefSeq" id="WP_307527417.1">
    <property type="nucleotide sequence ID" value="NZ_JAUSZI010000002.1"/>
</dbReference>
<gene>
    <name evidence="2" type="ORF">QF035_008928</name>
</gene>
<sequence length="81" mass="8631">MTSTNNDTAAVVTSAAPAPLPRSGGAWARDLGDQYSKLARTSTDPQQAEAHAAEARTYYDIADRMDRAISDTGQPGEEHKP</sequence>
<evidence type="ECO:0000256" key="1">
    <source>
        <dbReference type="SAM" id="MobiDB-lite"/>
    </source>
</evidence>
<comment type="caution">
    <text evidence="2">The sequence shown here is derived from an EMBL/GenBank/DDBJ whole genome shotgun (WGS) entry which is preliminary data.</text>
</comment>